<dbReference type="AlphaFoldDB" id="A0A7C3GK24"/>
<dbReference type="PANTHER" id="PTHR32347:SF23">
    <property type="entry name" value="BLL5650 PROTEIN"/>
    <property type="match status" value="1"/>
</dbReference>
<dbReference type="Pfam" id="PF25973">
    <property type="entry name" value="BSH_CzcB"/>
    <property type="match status" value="1"/>
</dbReference>
<feature type="domain" description="CzcB-like barrel-sandwich hybrid" evidence="5">
    <location>
        <begin position="54"/>
        <end position="280"/>
    </location>
</feature>
<dbReference type="EMBL" id="DRNH01000236">
    <property type="protein sequence ID" value="HFB53958.1"/>
    <property type="molecule type" value="Genomic_DNA"/>
</dbReference>
<feature type="coiled-coil region" evidence="3">
    <location>
        <begin position="89"/>
        <end position="116"/>
    </location>
</feature>
<dbReference type="InterPro" id="IPR058647">
    <property type="entry name" value="BSH_CzcB-like"/>
</dbReference>
<dbReference type="PANTHER" id="PTHR32347">
    <property type="entry name" value="EFFLUX SYSTEM COMPONENT YKNX-RELATED"/>
    <property type="match status" value="1"/>
</dbReference>
<keyword evidence="4" id="KW-0472">Membrane</keyword>
<gene>
    <name evidence="6" type="ORF">ENJ67_04430</name>
</gene>
<keyword evidence="4" id="KW-1133">Transmembrane helix</keyword>
<protein>
    <submittedName>
        <fullName evidence="6">HlyD family efflux transporter periplasmic adaptor subunit</fullName>
    </submittedName>
</protein>
<dbReference type="Proteomes" id="UP000886390">
    <property type="component" value="Unassembled WGS sequence"/>
</dbReference>
<proteinExistence type="predicted"/>
<dbReference type="Gene3D" id="1.10.287.470">
    <property type="entry name" value="Helix hairpin bin"/>
    <property type="match status" value="2"/>
</dbReference>
<feature type="coiled-coil region" evidence="3">
    <location>
        <begin position="187"/>
        <end position="252"/>
    </location>
</feature>
<comment type="caution">
    <text evidence="6">The sequence shown here is derived from an EMBL/GenBank/DDBJ whole genome shotgun (WGS) entry which is preliminary data.</text>
</comment>
<dbReference type="GO" id="GO:0030313">
    <property type="term" value="C:cell envelope"/>
    <property type="evidence" value="ECO:0007669"/>
    <property type="project" value="UniProtKB-SubCell"/>
</dbReference>
<evidence type="ECO:0000256" key="3">
    <source>
        <dbReference type="SAM" id="Coils"/>
    </source>
</evidence>
<dbReference type="SUPFAM" id="SSF111369">
    <property type="entry name" value="HlyD-like secretion proteins"/>
    <property type="match status" value="1"/>
</dbReference>
<evidence type="ECO:0000256" key="1">
    <source>
        <dbReference type="ARBA" id="ARBA00004196"/>
    </source>
</evidence>
<dbReference type="InterPro" id="IPR050465">
    <property type="entry name" value="UPF0194_transport"/>
</dbReference>
<organism evidence="6">
    <name type="scientific">Sulfurimonas autotrophica</name>
    <dbReference type="NCBI Taxonomy" id="202747"/>
    <lineage>
        <taxon>Bacteria</taxon>
        <taxon>Pseudomonadati</taxon>
        <taxon>Campylobacterota</taxon>
        <taxon>Epsilonproteobacteria</taxon>
        <taxon>Campylobacterales</taxon>
        <taxon>Sulfurimonadaceae</taxon>
        <taxon>Sulfurimonas</taxon>
    </lineage>
</organism>
<name>A0A7C3GK24_9BACT</name>
<accession>A0A7C3GK24</accession>
<evidence type="ECO:0000256" key="2">
    <source>
        <dbReference type="ARBA" id="ARBA00023054"/>
    </source>
</evidence>
<sequence>MRTMIKKYGMYTFILLLFIVASVMIYVKINPKELPANLIAATGKIDGDLITLNTKYPGRIQSMSIQEGQNIKEGEVIASLSGDEYEKKLAALDAGVAAAKKALNAMQDELQITQTAIPLNIKKAHKALLIAQAQKEEVQSSLKTLKALVSQSQKDYERMRTLYEKKLISKHKLELAKLKFTSDQEKLTAMQAKIQAANRAIEIAKDNEKLARSQEKKIQALTNKIAASQDKIRALQANKEELQLVINELTIKSPINGYVVEKIANKGEVLGAGMVVATLVDPQDLYLKVFVDTLTNGKIKIGDKAVIFLDANPNKAIQAKVTAIAANAEFTPKEVAVRSDRIQRVYGVHLTPLQIDPLLKLGIPAIGVISTDGKDLPKSLDDIPNI</sequence>
<keyword evidence="4" id="KW-0812">Transmembrane</keyword>
<feature type="transmembrane region" description="Helical" evidence="4">
    <location>
        <begin position="12"/>
        <end position="29"/>
    </location>
</feature>
<dbReference type="Gene3D" id="2.40.30.170">
    <property type="match status" value="1"/>
</dbReference>
<keyword evidence="2 3" id="KW-0175">Coiled coil</keyword>
<dbReference type="Gene3D" id="2.40.50.100">
    <property type="match status" value="1"/>
</dbReference>
<dbReference type="PRINTS" id="PR01490">
    <property type="entry name" value="RTXTOXIND"/>
</dbReference>
<comment type="subcellular location">
    <subcellularLocation>
        <location evidence="1">Cell envelope</location>
    </subcellularLocation>
</comment>
<evidence type="ECO:0000313" key="6">
    <source>
        <dbReference type="EMBL" id="HFB53958.1"/>
    </source>
</evidence>
<evidence type="ECO:0000259" key="5">
    <source>
        <dbReference type="Pfam" id="PF25973"/>
    </source>
</evidence>
<evidence type="ECO:0000256" key="4">
    <source>
        <dbReference type="SAM" id="Phobius"/>
    </source>
</evidence>
<reference evidence="6" key="1">
    <citation type="journal article" date="2020" name="mSystems">
        <title>Genome- and Community-Level Interaction Insights into Carbon Utilization and Element Cycling Functions of Hydrothermarchaeota in Hydrothermal Sediment.</title>
        <authorList>
            <person name="Zhou Z."/>
            <person name="Liu Y."/>
            <person name="Xu W."/>
            <person name="Pan J."/>
            <person name="Luo Z.H."/>
            <person name="Li M."/>
        </authorList>
    </citation>
    <scope>NUCLEOTIDE SEQUENCE [LARGE SCALE GENOMIC DNA]</scope>
    <source>
        <strain evidence="6">HyVt-507</strain>
    </source>
</reference>